<gene>
    <name evidence="8" type="ORF">ATM17_03100</name>
</gene>
<dbReference type="Pfam" id="PF00440">
    <property type="entry name" value="TetR_N"/>
    <property type="match status" value="1"/>
</dbReference>
<evidence type="ECO:0000313" key="9">
    <source>
        <dbReference type="Proteomes" id="UP000076088"/>
    </source>
</evidence>
<keyword evidence="4" id="KW-0804">Transcription</keyword>
<evidence type="ECO:0000256" key="6">
    <source>
        <dbReference type="SAM" id="MobiDB-lite"/>
    </source>
</evidence>
<dbReference type="InterPro" id="IPR050109">
    <property type="entry name" value="HTH-type_TetR-like_transc_reg"/>
</dbReference>
<dbReference type="PANTHER" id="PTHR30055:SF234">
    <property type="entry name" value="HTH-TYPE TRANSCRIPTIONAL REGULATOR BETI"/>
    <property type="match status" value="1"/>
</dbReference>
<protein>
    <recommendedName>
        <fullName evidence="7">HTH tetR-type domain-containing protein</fullName>
    </recommendedName>
</protein>
<keyword evidence="3 5" id="KW-0238">DNA-binding</keyword>
<dbReference type="SUPFAM" id="SSF46689">
    <property type="entry name" value="Homeodomain-like"/>
    <property type="match status" value="1"/>
</dbReference>
<dbReference type="PANTHER" id="PTHR30055">
    <property type="entry name" value="HTH-TYPE TRANSCRIPTIONAL REGULATOR RUTR"/>
    <property type="match status" value="1"/>
</dbReference>
<evidence type="ECO:0000313" key="8">
    <source>
        <dbReference type="EMBL" id="AMU88038.1"/>
    </source>
</evidence>
<dbReference type="PRINTS" id="PR00455">
    <property type="entry name" value="HTHTETR"/>
</dbReference>
<dbReference type="Pfam" id="PF13977">
    <property type="entry name" value="TetR_C_6"/>
    <property type="match status" value="1"/>
</dbReference>
<dbReference type="EMBL" id="CP013344">
    <property type="protein sequence ID" value="AMU88038.1"/>
    <property type="molecule type" value="Genomic_DNA"/>
</dbReference>
<accession>A0AAC9AU36</accession>
<dbReference type="InterPro" id="IPR009057">
    <property type="entry name" value="Homeodomain-like_sf"/>
</dbReference>
<dbReference type="AlphaFoldDB" id="A0AAC9AU36"/>
<proteinExistence type="predicted"/>
<evidence type="ECO:0000259" key="7">
    <source>
        <dbReference type="PROSITE" id="PS50977"/>
    </source>
</evidence>
<reference evidence="8 9" key="2">
    <citation type="journal article" date="2016" name="Genome Announc.">
        <title>Complete Genome Sequence of Sphingopyxis macrogoltabida Strain 203N (NBRC 111659), a Polyethylene Glycol Degrader.</title>
        <authorList>
            <person name="Ohtsubo Y."/>
            <person name="Nonoyama S."/>
            <person name="Nagata Y."/>
            <person name="Numata M."/>
            <person name="Tsuchikane K."/>
            <person name="Hosoyama A."/>
            <person name="Yamazoe A."/>
            <person name="Tsuda M."/>
            <person name="Fujita N."/>
            <person name="Kawai F."/>
        </authorList>
    </citation>
    <scope>NUCLEOTIDE SEQUENCE [LARGE SCALE GENOMIC DNA]</scope>
    <source>
        <strain evidence="8 9">203N</strain>
    </source>
</reference>
<evidence type="ECO:0000256" key="1">
    <source>
        <dbReference type="ARBA" id="ARBA00022491"/>
    </source>
</evidence>
<dbReference type="PROSITE" id="PS50977">
    <property type="entry name" value="HTH_TETR_2"/>
    <property type="match status" value="1"/>
</dbReference>
<feature type="DNA-binding region" description="H-T-H motif" evidence="5">
    <location>
        <begin position="45"/>
        <end position="64"/>
    </location>
</feature>
<feature type="region of interest" description="Disordered" evidence="6">
    <location>
        <begin position="216"/>
        <end position="238"/>
    </location>
</feature>
<sequence>MPDLNFSVLKFVPREGGYARGQEGFELILKTAVSVLVEHGYKDMTLRRIAKECGMKAGNISYYFKSKDDLVRALLQAISGSYEAAITEATDGTAGDPEGKLTQLISFILQDGTTRQTSYLFPELWSLANHDPFAKQCVDELYLREHQRFDEIIAELNPALSASDRSVLSTFILSSVEGIAVFAGYGKYWQDTMPQLQATACDCFLELVKSAKPGAGAAVQPAGSTSFRATSSSSKTSR</sequence>
<organism evidence="8 9">
    <name type="scientific">Sphingopyxis macrogoltabida</name>
    <name type="common">Sphingomonas macrogoltabidus</name>
    <dbReference type="NCBI Taxonomy" id="33050"/>
    <lineage>
        <taxon>Bacteria</taxon>
        <taxon>Pseudomonadati</taxon>
        <taxon>Pseudomonadota</taxon>
        <taxon>Alphaproteobacteria</taxon>
        <taxon>Sphingomonadales</taxon>
        <taxon>Sphingomonadaceae</taxon>
        <taxon>Sphingopyxis</taxon>
    </lineage>
</organism>
<evidence type="ECO:0000256" key="5">
    <source>
        <dbReference type="PROSITE-ProRule" id="PRU00335"/>
    </source>
</evidence>
<evidence type="ECO:0000256" key="3">
    <source>
        <dbReference type="ARBA" id="ARBA00023125"/>
    </source>
</evidence>
<keyword evidence="9" id="KW-1185">Reference proteome</keyword>
<reference evidence="9" key="1">
    <citation type="submission" date="2015-11" db="EMBL/GenBank/DDBJ databases">
        <title>Complete genome sequence of a polyethylene-glycol degrader Sphingopyxis macrogoltabida 203N (NBRC 111659).</title>
        <authorList>
            <person name="Yoshiyuki O."/>
            <person name="Shouta N."/>
            <person name="Nagata Y."/>
            <person name="Numata M."/>
            <person name="Tsuchikane K."/>
            <person name="Hosoyama A."/>
            <person name="Yamazoe A."/>
            <person name="Tsuda M."/>
            <person name="Fujita N."/>
            <person name="Kawai F."/>
        </authorList>
    </citation>
    <scope>NUCLEOTIDE SEQUENCE [LARGE SCALE GENOMIC DNA]</scope>
    <source>
        <strain evidence="9">203N</strain>
    </source>
</reference>
<feature type="compositionally biased region" description="Low complexity" evidence="6">
    <location>
        <begin position="224"/>
        <end position="238"/>
    </location>
</feature>
<dbReference type="RefSeq" id="WP_054724830.1">
    <property type="nucleotide sequence ID" value="NZ_CP009429.1"/>
</dbReference>
<evidence type="ECO:0000256" key="2">
    <source>
        <dbReference type="ARBA" id="ARBA00023015"/>
    </source>
</evidence>
<dbReference type="GO" id="GO:0000976">
    <property type="term" value="F:transcription cis-regulatory region binding"/>
    <property type="evidence" value="ECO:0007669"/>
    <property type="project" value="TreeGrafter"/>
</dbReference>
<name>A0AAC9AU36_SPHMC</name>
<dbReference type="Proteomes" id="UP000076088">
    <property type="component" value="Chromosome"/>
</dbReference>
<dbReference type="InterPro" id="IPR001647">
    <property type="entry name" value="HTH_TetR"/>
</dbReference>
<evidence type="ECO:0000256" key="4">
    <source>
        <dbReference type="ARBA" id="ARBA00023163"/>
    </source>
</evidence>
<dbReference type="InterPro" id="IPR039538">
    <property type="entry name" value="BetI_C"/>
</dbReference>
<keyword evidence="1" id="KW-0678">Repressor</keyword>
<dbReference type="GO" id="GO:0003700">
    <property type="term" value="F:DNA-binding transcription factor activity"/>
    <property type="evidence" value="ECO:0007669"/>
    <property type="project" value="TreeGrafter"/>
</dbReference>
<feature type="domain" description="HTH tetR-type" evidence="7">
    <location>
        <begin position="22"/>
        <end position="82"/>
    </location>
</feature>
<dbReference type="Gene3D" id="1.10.357.10">
    <property type="entry name" value="Tetracycline Repressor, domain 2"/>
    <property type="match status" value="1"/>
</dbReference>
<dbReference type="KEGG" id="smaz:LH19_03130"/>
<keyword evidence="2" id="KW-0805">Transcription regulation</keyword>